<accession>A0ABN3V3V0</accession>
<gene>
    <name evidence="2" type="ORF">GCM10010521_64970</name>
</gene>
<keyword evidence="3" id="KW-1185">Reference proteome</keyword>
<feature type="region of interest" description="Disordered" evidence="1">
    <location>
        <begin position="1"/>
        <end position="24"/>
    </location>
</feature>
<dbReference type="Proteomes" id="UP001500893">
    <property type="component" value="Unassembled WGS sequence"/>
</dbReference>
<reference evidence="2 3" key="1">
    <citation type="journal article" date="2019" name="Int. J. Syst. Evol. Microbiol.">
        <title>The Global Catalogue of Microorganisms (GCM) 10K type strain sequencing project: providing services to taxonomists for standard genome sequencing and annotation.</title>
        <authorList>
            <consortium name="The Broad Institute Genomics Platform"/>
            <consortium name="The Broad Institute Genome Sequencing Center for Infectious Disease"/>
            <person name="Wu L."/>
            <person name="Ma J."/>
        </authorList>
    </citation>
    <scope>NUCLEOTIDE SEQUENCE [LARGE SCALE GENOMIC DNA]</scope>
    <source>
        <strain evidence="2 3">JCM 11574</strain>
    </source>
</reference>
<sequence length="105" mass="11375">MSAAAAPARPTAGQAARRDGSYDPIVTDIPDELIRLERTAEEERARLAGLTGDAYDEQRRRFCAASDAVHAAITARADATGTDPREIEQAVRRAVRQTQEDPAVE</sequence>
<evidence type="ECO:0000256" key="1">
    <source>
        <dbReference type="SAM" id="MobiDB-lite"/>
    </source>
</evidence>
<evidence type="ECO:0000313" key="3">
    <source>
        <dbReference type="Proteomes" id="UP001500893"/>
    </source>
</evidence>
<dbReference type="EMBL" id="BAAAVM010000128">
    <property type="protein sequence ID" value="GAA2777216.1"/>
    <property type="molecule type" value="Genomic_DNA"/>
</dbReference>
<proteinExistence type="predicted"/>
<protein>
    <submittedName>
        <fullName evidence="2">Uncharacterized protein</fullName>
    </submittedName>
</protein>
<organism evidence="2 3">
    <name type="scientific">Streptomyces rameus</name>
    <dbReference type="NCBI Taxonomy" id="68261"/>
    <lineage>
        <taxon>Bacteria</taxon>
        <taxon>Bacillati</taxon>
        <taxon>Actinomycetota</taxon>
        <taxon>Actinomycetes</taxon>
        <taxon>Kitasatosporales</taxon>
        <taxon>Streptomycetaceae</taxon>
        <taxon>Streptomyces</taxon>
    </lineage>
</organism>
<name>A0ABN3V3V0_9ACTN</name>
<feature type="compositionally biased region" description="Low complexity" evidence="1">
    <location>
        <begin position="1"/>
        <end position="15"/>
    </location>
</feature>
<comment type="caution">
    <text evidence="2">The sequence shown here is derived from an EMBL/GenBank/DDBJ whole genome shotgun (WGS) entry which is preliminary data.</text>
</comment>
<evidence type="ECO:0000313" key="2">
    <source>
        <dbReference type="EMBL" id="GAA2777216.1"/>
    </source>
</evidence>